<dbReference type="AlphaFoldDB" id="A0A6A7BAN4"/>
<name>A0A6A7BAN4_9PLEO</name>
<sequence length="88" mass="9322">NPSGYQTIHTSSNPPILPSQNTSNPPFSYNLLAAGLDSNTIGTPFPFLPPSPTTPQSSLANLCPSCTSSAPTPRRWNFGAMARTETCQ</sequence>
<evidence type="ECO:0000313" key="3">
    <source>
        <dbReference type="Proteomes" id="UP000799423"/>
    </source>
</evidence>
<organism evidence="2 3">
    <name type="scientific">Plenodomus tracheiphilus IPT5</name>
    <dbReference type="NCBI Taxonomy" id="1408161"/>
    <lineage>
        <taxon>Eukaryota</taxon>
        <taxon>Fungi</taxon>
        <taxon>Dikarya</taxon>
        <taxon>Ascomycota</taxon>
        <taxon>Pezizomycotina</taxon>
        <taxon>Dothideomycetes</taxon>
        <taxon>Pleosporomycetidae</taxon>
        <taxon>Pleosporales</taxon>
        <taxon>Pleosporineae</taxon>
        <taxon>Leptosphaeriaceae</taxon>
        <taxon>Plenodomus</taxon>
    </lineage>
</organism>
<feature type="region of interest" description="Disordered" evidence="1">
    <location>
        <begin position="1"/>
        <end position="24"/>
    </location>
</feature>
<feature type="non-terminal residue" evidence="2">
    <location>
        <position position="1"/>
    </location>
</feature>
<gene>
    <name evidence="2" type="ORF">T440DRAFT_394723</name>
</gene>
<evidence type="ECO:0000313" key="2">
    <source>
        <dbReference type="EMBL" id="KAF2851399.1"/>
    </source>
</evidence>
<dbReference type="Proteomes" id="UP000799423">
    <property type="component" value="Unassembled WGS sequence"/>
</dbReference>
<dbReference type="EMBL" id="MU006302">
    <property type="protein sequence ID" value="KAF2851399.1"/>
    <property type="molecule type" value="Genomic_DNA"/>
</dbReference>
<reference evidence="2" key="1">
    <citation type="submission" date="2020-01" db="EMBL/GenBank/DDBJ databases">
        <authorList>
            <consortium name="DOE Joint Genome Institute"/>
            <person name="Haridas S."/>
            <person name="Albert R."/>
            <person name="Binder M."/>
            <person name="Bloem J."/>
            <person name="Labutti K."/>
            <person name="Salamov A."/>
            <person name="Andreopoulos B."/>
            <person name="Baker S.E."/>
            <person name="Barry K."/>
            <person name="Bills G."/>
            <person name="Bluhm B.H."/>
            <person name="Cannon C."/>
            <person name="Castanera R."/>
            <person name="Culley D.E."/>
            <person name="Daum C."/>
            <person name="Ezra D."/>
            <person name="Gonzalez J.B."/>
            <person name="Henrissat B."/>
            <person name="Kuo A."/>
            <person name="Liang C."/>
            <person name="Lipzen A."/>
            <person name="Lutzoni F."/>
            <person name="Magnuson J."/>
            <person name="Mondo S."/>
            <person name="Nolan M."/>
            <person name="Ohm R."/>
            <person name="Pangilinan J."/>
            <person name="Park H.-J."/>
            <person name="Ramirez L."/>
            <person name="Alfaro M."/>
            <person name="Sun H."/>
            <person name="Tritt A."/>
            <person name="Yoshinaga Y."/>
            <person name="Zwiers L.-H."/>
            <person name="Turgeon B.G."/>
            <person name="Goodwin S.B."/>
            <person name="Spatafora J.W."/>
            <person name="Crous P.W."/>
            <person name="Grigoriev I.V."/>
        </authorList>
    </citation>
    <scope>NUCLEOTIDE SEQUENCE</scope>
    <source>
        <strain evidence="2">IPT5</strain>
    </source>
</reference>
<keyword evidence="3" id="KW-1185">Reference proteome</keyword>
<evidence type="ECO:0000256" key="1">
    <source>
        <dbReference type="SAM" id="MobiDB-lite"/>
    </source>
</evidence>
<protein>
    <submittedName>
        <fullName evidence="2">Uncharacterized protein</fullName>
    </submittedName>
</protein>
<proteinExistence type="predicted"/>
<accession>A0A6A7BAN4</accession>